<name>A0ABV7HDC7_9GAMM</name>
<accession>A0ABV7HDC7</accession>
<reference evidence="2" key="1">
    <citation type="journal article" date="2019" name="Int. J. Syst. Evol. Microbiol.">
        <title>The Global Catalogue of Microorganisms (GCM) 10K type strain sequencing project: providing services to taxonomists for standard genome sequencing and annotation.</title>
        <authorList>
            <consortium name="The Broad Institute Genomics Platform"/>
            <consortium name="The Broad Institute Genome Sequencing Center for Infectious Disease"/>
            <person name="Wu L."/>
            <person name="Ma J."/>
        </authorList>
    </citation>
    <scope>NUCLEOTIDE SEQUENCE [LARGE SCALE GENOMIC DNA]</scope>
    <source>
        <strain evidence="2">KCTC 52438</strain>
    </source>
</reference>
<keyword evidence="2" id="KW-1185">Reference proteome</keyword>
<dbReference type="Proteomes" id="UP001595476">
    <property type="component" value="Unassembled WGS sequence"/>
</dbReference>
<evidence type="ECO:0008006" key="3">
    <source>
        <dbReference type="Google" id="ProtNLM"/>
    </source>
</evidence>
<protein>
    <recommendedName>
        <fullName evidence="3">BON domain-containing protein</fullName>
    </recommendedName>
</protein>
<evidence type="ECO:0000313" key="2">
    <source>
        <dbReference type="Proteomes" id="UP001595476"/>
    </source>
</evidence>
<gene>
    <name evidence="1" type="ORF">ACFOEK_06340</name>
</gene>
<dbReference type="RefSeq" id="WP_386717794.1">
    <property type="nucleotide sequence ID" value="NZ_JBHRSZ010000002.1"/>
</dbReference>
<sequence>MNYQLTSGAVGLVVIGWALCSAPILALEPLSEEEMSATSAQNGKALEEEQVEQLLATSVLLSAANTIKEAIPVEADIEVEGLELDGREVVIKGETTDASEVVVGLNELLQASRITIDTIEFNNIRITDSPDTFGSTTVHGLQVDQSVQIQLR</sequence>
<proteinExistence type="predicted"/>
<organism evidence="1 2">
    <name type="scientific">Litoribrevibacter euphylliae</name>
    <dbReference type="NCBI Taxonomy" id="1834034"/>
    <lineage>
        <taxon>Bacteria</taxon>
        <taxon>Pseudomonadati</taxon>
        <taxon>Pseudomonadota</taxon>
        <taxon>Gammaproteobacteria</taxon>
        <taxon>Oceanospirillales</taxon>
        <taxon>Oceanospirillaceae</taxon>
        <taxon>Litoribrevibacter</taxon>
    </lineage>
</organism>
<comment type="caution">
    <text evidence="1">The sequence shown here is derived from an EMBL/GenBank/DDBJ whole genome shotgun (WGS) entry which is preliminary data.</text>
</comment>
<dbReference type="EMBL" id="JBHRSZ010000002">
    <property type="protein sequence ID" value="MFC3150636.1"/>
    <property type="molecule type" value="Genomic_DNA"/>
</dbReference>
<evidence type="ECO:0000313" key="1">
    <source>
        <dbReference type="EMBL" id="MFC3150636.1"/>
    </source>
</evidence>